<proteinExistence type="inferred from homology"/>
<feature type="transmembrane region" description="Helical" evidence="8">
    <location>
        <begin position="381"/>
        <end position="403"/>
    </location>
</feature>
<dbReference type="PANTHER" id="PTHR48023:SF4">
    <property type="entry name" value="D-XYLOSE-PROTON SYMPORTER-LIKE 2"/>
    <property type="match status" value="1"/>
</dbReference>
<dbReference type="InterPro" id="IPR005828">
    <property type="entry name" value="MFS_sugar_transport-like"/>
</dbReference>
<protein>
    <submittedName>
        <fullName evidence="10">D-xylose-proton symporter</fullName>
    </submittedName>
</protein>
<dbReference type="InterPro" id="IPR036259">
    <property type="entry name" value="MFS_trans_sf"/>
</dbReference>
<sequence>MIQEEKGNKVYTYLIVLVASIGGFMFGFDLVIIAGALPFLEVDFQLTPALKGFAVSSAILGSVSGPLVGMWFTERLGRRKTMMLAALFFMVSTIGSAFAFGIWDFAVWRFLGGVGIGLAMISSPIYIAELSPPHLRGVLVNVNQLSNVIGINLAVVVGYFFSFDGWGWRWMFGSQAVPVALLIVGLLLVPESPRWLAARNRLADALDVLTKINGRWRAAQELEEIKAELTRSAMDNGSFHELWRPGIRQALLIGIVIMVFSQINGVNMILLYAPTIMTEVGISFGSSAILSSIPVYLLILLTTLLAFPFIKKFSRRGLLMGGVAFMVLGHLIMAINLFLGWPPLFSLIPMLISAGAFTIGLAPLSWIIVAEIFPNRVRGKALAVVCFFLYAASFITAQFFPILTDWFTRNYDTAAGVYLIFAGICSLGLWFSWRFVPETKGLSLEKISEFWEERRHG</sequence>
<feature type="domain" description="Major facilitator superfamily (MFS) profile" evidence="9">
    <location>
        <begin position="15"/>
        <end position="440"/>
    </location>
</feature>
<feature type="transmembrane region" description="Helical" evidence="8">
    <location>
        <begin position="140"/>
        <end position="161"/>
    </location>
</feature>
<dbReference type="EMBL" id="BMIK01000001">
    <property type="protein sequence ID" value="GGC15489.1"/>
    <property type="molecule type" value="Genomic_DNA"/>
</dbReference>
<evidence type="ECO:0000256" key="2">
    <source>
        <dbReference type="ARBA" id="ARBA00010992"/>
    </source>
</evidence>
<keyword evidence="4 8" id="KW-0812">Transmembrane</keyword>
<dbReference type="Gene3D" id="1.20.1250.20">
    <property type="entry name" value="MFS general substrate transporter like domains"/>
    <property type="match status" value="1"/>
</dbReference>
<keyword evidence="3 7" id="KW-0813">Transport</keyword>
<dbReference type="Proteomes" id="UP000597338">
    <property type="component" value="Unassembled WGS sequence"/>
</dbReference>
<feature type="transmembrane region" description="Helical" evidence="8">
    <location>
        <begin position="293"/>
        <end position="310"/>
    </location>
</feature>
<comment type="subcellular location">
    <subcellularLocation>
        <location evidence="1">Membrane</location>
        <topology evidence="1">Multi-pass membrane protein</topology>
    </subcellularLocation>
</comment>
<comment type="similarity">
    <text evidence="2 7">Belongs to the major facilitator superfamily. Sugar transporter (TC 2.A.1.1) family.</text>
</comment>
<dbReference type="SUPFAM" id="SSF103473">
    <property type="entry name" value="MFS general substrate transporter"/>
    <property type="match status" value="1"/>
</dbReference>
<evidence type="ECO:0000256" key="8">
    <source>
        <dbReference type="SAM" id="Phobius"/>
    </source>
</evidence>
<evidence type="ECO:0000313" key="11">
    <source>
        <dbReference type="Proteomes" id="UP000597338"/>
    </source>
</evidence>
<organism evidence="10 11">
    <name type="scientific">Parapedobacter defluvii</name>
    <dbReference type="NCBI Taxonomy" id="2045106"/>
    <lineage>
        <taxon>Bacteria</taxon>
        <taxon>Pseudomonadati</taxon>
        <taxon>Bacteroidota</taxon>
        <taxon>Sphingobacteriia</taxon>
        <taxon>Sphingobacteriales</taxon>
        <taxon>Sphingobacteriaceae</taxon>
        <taxon>Parapedobacter</taxon>
    </lineage>
</organism>
<dbReference type="PRINTS" id="PR00171">
    <property type="entry name" value="SUGRTRNSPORT"/>
</dbReference>
<accession>A0ABQ1KZD5</accession>
<reference evidence="11" key="1">
    <citation type="journal article" date="2019" name="Int. J. Syst. Evol. Microbiol.">
        <title>The Global Catalogue of Microorganisms (GCM) 10K type strain sequencing project: providing services to taxonomists for standard genome sequencing and annotation.</title>
        <authorList>
            <consortium name="The Broad Institute Genomics Platform"/>
            <consortium name="The Broad Institute Genome Sequencing Center for Infectious Disease"/>
            <person name="Wu L."/>
            <person name="Ma J."/>
        </authorList>
    </citation>
    <scope>NUCLEOTIDE SEQUENCE [LARGE SCALE GENOMIC DNA]</scope>
    <source>
        <strain evidence="11">CGMCC 1.15342</strain>
    </source>
</reference>
<evidence type="ECO:0000256" key="3">
    <source>
        <dbReference type="ARBA" id="ARBA00022448"/>
    </source>
</evidence>
<feature type="transmembrane region" description="Helical" evidence="8">
    <location>
        <begin position="415"/>
        <end position="436"/>
    </location>
</feature>
<dbReference type="Pfam" id="PF00083">
    <property type="entry name" value="Sugar_tr"/>
    <property type="match status" value="1"/>
</dbReference>
<dbReference type="InterPro" id="IPR020846">
    <property type="entry name" value="MFS_dom"/>
</dbReference>
<gene>
    <name evidence="10" type="primary">xylE</name>
    <name evidence="10" type="ORF">GCM10011386_04100</name>
</gene>
<feature type="transmembrane region" description="Helical" evidence="8">
    <location>
        <begin position="84"/>
        <end position="103"/>
    </location>
</feature>
<evidence type="ECO:0000256" key="1">
    <source>
        <dbReference type="ARBA" id="ARBA00004141"/>
    </source>
</evidence>
<dbReference type="InterPro" id="IPR003663">
    <property type="entry name" value="Sugar/inositol_transpt"/>
</dbReference>
<evidence type="ECO:0000256" key="7">
    <source>
        <dbReference type="RuleBase" id="RU003346"/>
    </source>
</evidence>
<dbReference type="PANTHER" id="PTHR48023">
    <property type="entry name" value="D-XYLOSE-PROTON SYMPORTER-LIKE 2"/>
    <property type="match status" value="1"/>
</dbReference>
<evidence type="ECO:0000256" key="5">
    <source>
        <dbReference type="ARBA" id="ARBA00022989"/>
    </source>
</evidence>
<dbReference type="NCBIfam" id="TIGR00879">
    <property type="entry name" value="SP"/>
    <property type="match status" value="1"/>
</dbReference>
<dbReference type="InterPro" id="IPR050820">
    <property type="entry name" value="MFS_Sugar_Transporter"/>
</dbReference>
<feature type="transmembrane region" description="Helical" evidence="8">
    <location>
        <begin position="347"/>
        <end position="369"/>
    </location>
</feature>
<keyword evidence="5 8" id="KW-1133">Transmembrane helix</keyword>
<evidence type="ECO:0000313" key="10">
    <source>
        <dbReference type="EMBL" id="GGC15489.1"/>
    </source>
</evidence>
<evidence type="ECO:0000256" key="6">
    <source>
        <dbReference type="ARBA" id="ARBA00023136"/>
    </source>
</evidence>
<feature type="transmembrane region" description="Helical" evidence="8">
    <location>
        <begin position="250"/>
        <end position="273"/>
    </location>
</feature>
<evidence type="ECO:0000259" key="9">
    <source>
        <dbReference type="PROSITE" id="PS50850"/>
    </source>
</evidence>
<feature type="transmembrane region" description="Helical" evidence="8">
    <location>
        <begin position="317"/>
        <end position="341"/>
    </location>
</feature>
<feature type="transmembrane region" description="Helical" evidence="8">
    <location>
        <begin position="109"/>
        <end position="128"/>
    </location>
</feature>
<feature type="transmembrane region" description="Helical" evidence="8">
    <location>
        <begin position="167"/>
        <end position="189"/>
    </location>
</feature>
<comment type="caution">
    <text evidence="10">The sequence shown here is derived from an EMBL/GenBank/DDBJ whole genome shotgun (WGS) entry which is preliminary data.</text>
</comment>
<dbReference type="PROSITE" id="PS00217">
    <property type="entry name" value="SUGAR_TRANSPORT_2"/>
    <property type="match status" value="1"/>
</dbReference>
<feature type="transmembrane region" description="Helical" evidence="8">
    <location>
        <begin position="12"/>
        <end position="40"/>
    </location>
</feature>
<evidence type="ECO:0000256" key="4">
    <source>
        <dbReference type="ARBA" id="ARBA00022692"/>
    </source>
</evidence>
<keyword evidence="11" id="KW-1185">Reference proteome</keyword>
<dbReference type="InterPro" id="IPR005829">
    <property type="entry name" value="Sugar_transporter_CS"/>
</dbReference>
<name>A0ABQ1KZD5_9SPHI</name>
<keyword evidence="6 8" id="KW-0472">Membrane</keyword>
<dbReference type="PROSITE" id="PS50850">
    <property type="entry name" value="MFS"/>
    <property type="match status" value="1"/>
</dbReference>
<feature type="transmembrane region" description="Helical" evidence="8">
    <location>
        <begin position="52"/>
        <end position="72"/>
    </location>
</feature>
<dbReference type="RefSeq" id="WP_188746849.1">
    <property type="nucleotide sequence ID" value="NZ_BMIK01000001.1"/>
</dbReference>